<sequence length="609" mass="67001">MVGVISLQVECRESCWDNISVFEVELVKTIFRYKATKKRQSTGDIRNHVCRNSQTILRKGGHYDNIGHQNRHSNPTVSAAYGRIGFVPLSLYQKDAAEAKTKSETKNMEYQENDRDSEQSNKEWSENEKGEELGGQEEKVSREETEEKKEGGNEMTTHKWTAFFLVCAAIRLQFAAADTKNSTRSAAEVLNTSLINDGSSANTSSIPNNTSDWSTSANIVKPAMTFPSRKVVASRDNANRTTTTTTAPATEENKALADFTRMLGLLRRAGGLLRDSLMRGQPLTQTQTQQLMEFARQFGNTLSSLPDSLQSVNSTRDVIKLLRDSGVLQNLTNIGSPFGGSASQGSKAAVNPQPHTVHWLKCQADLLTMVAALGTQQMWALKMLDSWGKPESSILRGKHNVPGQQRGVYQRPPHRHSNFRRCPGQNVSHEHLPGVIETFGDEIIPITLDTCLPHSCESVDLNSALRENGYPFIIMTCTADLDIGDDPWAIVAIIILSIFLALMVAGTLAEFCVESKSNRKSDYINAFINNSSGADFVNGGVNGMTSNGSTGNPYGLINEGFEMRDVGYITAGSDAKIPSSNGYMSGTKKDVEPGQHETKLREDDEKKNF</sequence>
<evidence type="ECO:0000256" key="2">
    <source>
        <dbReference type="SAM" id="Phobius"/>
    </source>
</evidence>
<evidence type="ECO:0000313" key="4">
    <source>
        <dbReference type="EMBL" id="KAK3779022.1"/>
    </source>
</evidence>
<gene>
    <name evidence="4" type="ORF">RRG08_034280</name>
</gene>
<feature type="region of interest" description="Disordered" evidence="1">
    <location>
        <begin position="397"/>
        <end position="416"/>
    </location>
</feature>
<feature type="transmembrane region" description="Helical" evidence="2">
    <location>
        <begin position="488"/>
        <end position="513"/>
    </location>
</feature>
<reference evidence="4" key="1">
    <citation type="journal article" date="2023" name="G3 (Bethesda)">
        <title>A reference genome for the long-term kleptoplast-retaining sea slug Elysia crispata morphotype clarki.</title>
        <authorList>
            <person name="Eastman K.E."/>
            <person name="Pendleton A.L."/>
            <person name="Shaikh M.A."/>
            <person name="Suttiyut T."/>
            <person name="Ogas R."/>
            <person name="Tomko P."/>
            <person name="Gavelis G."/>
            <person name="Widhalm J.R."/>
            <person name="Wisecaver J.H."/>
        </authorList>
    </citation>
    <scope>NUCLEOTIDE SEQUENCE</scope>
    <source>
        <strain evidence="4">ECLA1</strain>
    </source>
</reference>
<organism evidence="4 5">
    <name type="scientific">Elysia crispata</name>
    <name type="common">lettuce slug</name>
    <dbReference type="NCBI Taxonomy" id="231223"/>
    <lineage>
        <taxon>Eukaryota</taxon>
        <taxon>Metazoa</taxon>
        <taxon>Spiralia</taxon>
        <taxon>Lophotrochozoa</taxon>
        <taxon>Mollusca</taxon>
        <taxon>Gastropoda</taxon>
        <taxon>Heterobranchia</taxon>
        <taxon>Euthyneura</taxon>
        <taxon>Panpulmonata</taxon>
        <taxon>Sacoglossa</taxon>
        <taxon>Placobranchoidea</taxon>
        <taxon>Plakobranchidae</taxon>
        <taxon>Elysia</taxon>
    </lineage>
</organism>
<dbReference type="EMBL" id="JAWDGP010002890">
    <property type="protein sequence ID" value="KAK3779022.1"/>
    <property type="molecule type" value="Genomic_DNA"/>
</dbReference>
<keyword evidence="2" id="KW-0812">Transmembrane</keyword>
<dbReference type="InterPro" id="IPR052728">
    <property type="entry name" value="O2_lipid_transport_reg"/>
</dbReference>
<protein>
    <recommendedName>
        <fullName evidence="3">Nose resistant-to-fluoxetine protein N-terminal domain-containing protein</fullName>
    </recommendedName>
</protein>
<proteinExistence type="predicted"/>
<dbReference type="AlphaFoldDB" id="A0AAE1A2C5"/>
<feature type="compositionally biased region" description="Basic and acidic residues" evidence="1">
    <location>
        <begin position="98"/>
        <end position="152"/>
    </location>
</feature>
<dbReference type="Proteomes" id="UP001283361">
    <property type="component" value="Unassembled WGS sequence"/>
</dbReference>
<evidence type="ECO:0000256" key="1">
    <source>
        <dbReference type="SAM" id="MobiDB-lite"/>
    </source>
</evidence>
<name>A0AAE1A2C5_9GAST</name>
<dbReference type="InterPro" id="IPR006621">
    <property type="entry name" value="Nose-resist-to-fluoxetine_N"/>
</dbReference>
<dbReference type="Pfam" id="PF20146">
    <property type="entry name" value="NRF"/>
    <property type="match status" value="1"/>
</dbReference>
<dbReference type="PANTHER" id="PTHR11161:SF12">
    <property type="entry name" value="ACYLTRANSFERASE 3 DOMAIN-CONTAINING PROTEIN-RELATED"/>
    <property type="match status" value="1"/>
</dbReference>
<comment type="caution">
    <text evidence="4">The sequence shown here is derived from an EMBL/GenBank/DDBJ whole genome shotgun (WGS) entry which is preliminary data.</text>
</comment>
<accession>A0AAE1A2C5</accession>
<keyword evidence="5" id="KW-1185">Reference proteome</keyword>
<keyword evidence="2" id="KW-0472">Membrane</keyword>
<feature type="compositionally biased region" description="Basic and acidic residues" evidence="1">
    <location>
        <begin position="587"/>
        <end position="609"/>
    </location>
</feature>
<feature type="region of interest" description="Disordered" evidence="1">
    <location>
        <begin position="578"/>
        <end position="609"/>
    </location>
</feature>
<evidence type="ECO:0000313" key="5">
    <source>
        <dbReference type="Proteomes" id="UP001283361"/>
    </source>
</evidence>
<keyword evidence="2" id="KW-1133">Transmembrane helix</keyword>
<feature type="region of interest" description="Disordered" evidence="1">
    <location>
        <begin position="98"/>
        <end position="154"/>
    </location>
</feature>
<evidence type="ECO:0000259" key="3">
    <source>
        <dbReference type="Pfam" id="PF20146"/>
    </source>
</evidence>
<feature type="domain" description="Nose resistant-to-fluoxetine protein N-terminal" evidence="3">
    <location>
        <begin position="362"/>
        <end position="464"/>
    </location>
</feature>
<dbReference type="PANTHER" id="PTHR11161">
    <property type="entry name" value="O-ACYLTRANSFERASE"/>
    <property type="match status" value="1"/>
</dbReference>